<proteinExistence type="predicted"/>
<dbReference type="Proteomes" id="UP000009170">
    <property type="component" value="Unassembled WGS sequence"/>
</dbReference>
<evidence type="ECO:0000256" key="1">
    <source>
        <dbReference type="SAM" id="MobiDB-lite"/>
    </source>
</evidence>
<dbReference type="RefSeq" id="XP_022840910.1">
    <property type="nucleotide sequence ID" value="XM_022983495.1"/>
</dbReference>
<feature type="region of interest" description="Disordered" evidence="1">
    <location>
        <begin position="1"/>
        <end position="22"/>
    </location>
</feature>
<feature type="compositionally biased region" description="Polar residues" evidence="1">
    <location>
        <begin position="335"/>
        <end position="349"/>
    </location>
</feature>
<dbReference type="KEGG" id="ota:OT_ostta08g00670"/>
<dbReference type="InParanoid" id="A0A090MCF2"/>
<feature type="region of interest" description="Disordered" evidence="1">
    <location>
        <begin position="171"/>
        <end position="199"/>
    </location>
</feature>
<keyword evidence="3" id="KW-1185">Reference proteome</keyword>
<protein>
    <submittedName>
        <fullName evidence="2">Unnamed product</fullName>
    </submittedName>
</protein>
<dbReference type="AlphaFoldDB" id="A0A090MCF2"/>
<name>A0A090MCF2_OSTTA</name>
<feature type="compositionally biased region" description="Acidic residues" evidence="1">
    <location>
        <begin position="215"/>
        <end position="257"/>
    </location>
</feature>
<comment type="caution">
    <text evidence="2">The sequence shown here is derived from an EMBL/GenBank/DDBJ whole genome shotgun (WGS) entry which is preliminary data.</text>
</comment>
<evidence type="ECO:0000313" key="2">
    <source>
        <dbReference type="EMBL" id="CEG01360.1"/>
    </source>
</evidence>
<feature type="compositionally biased region" description="Basic and acidic residues" evidence="1">
    <location>
        <begin position="1"/>
        <end position="13"/>
    </location>
</feature>
<gene>
    <name evidence="2" type="ORF">OT_ostta08g00670</name>
</gene>
<reference evidence="2 3" key="2">
    <citation type="journal article" date="2014" name="BMC Genomics">
        <title>An improved genome of the model marine alga Ostreococcus tauri unfolds by assessing Illumina de novo assemblies.</title>
        <authorList>
            <person name="Blanc-Mathieu R."/>
            <person name="Verhelst B."/>
            <person name="Derelle E."/>
            <person name="Rombauts S."/>
            <person name="Bouget F.Y."/>
            <person name="Carre I."/>
            <person name="Chateau A."/>
            <person name="Eyre-Walker A."/>
            <person name="Grimsley N."/>
            <person name="Moreau H."/>
            <person name="Piegu B."/>
            <person name="Rivals E."/>
            <person name="Schackwitz W."/>
            <person name="Van de Peer Y."/>
            <person name="Piganeau G."/>
        </authorList>
    </citation>
    <scope>NUCLEOTIDE SEQUENCE [LARGE SCALE GENOMIC DNA]</scope>
    <source>
        <strain evidence="3">OTTH 0595 / CCAP 157/2 / RCC745</strain>
    </source>
</reference>
<dbReference type="EMBL" id="CAID01000008">
    <property type="protein sequence ID" value="CEG01360.1"/>
    <property type="molecule type" value="Genomic_DNA"/>
</dbReference>
<dbReference type="GeneID" id="9833433"/>
<evidence type="ECO:0000313" key="3">
    <source>
        <dbReference type="Proteomes" id="UP000009170"/>
    </source>
</evidence>
<sequence length="397" mass="43164">MARDRGDRARASSDDDDDDDDDRATAAIARVVARDARAGDADAMDGTLALHECAFAAARSTRGAAPARARRLGRSLVGAALVGAATGTDDAVGARVNDVATLCGWDATATRGAFRKAHAGGWCATREMVLREEAFEFCANAGFIGESWMREVETRHARGCRRARRALGLATRGRRSEDDGGGGGGRASADGSDDSEARAKKEAIDGWLFHGSEFANEDDDANDDDDDESASDANDANDDVGASEDWDDDSEDDDDVAEPSFVQVDGAEVRDIERDDEFVMREILSMRGETDAAIAGRIRANVERTQGALDSAESRRARMLQDLLEKFTRMDTSRSSHTGAMVRESSSTNSRHKFFAQREPKTRIESKNKSLKFISVSKHVRKALETEKERKRAVSQF</sequence>
<organism evidence="2 3">
    <name type="scientific">Ostreococcus tauri</name>
    <name type="common">Marine green alga</name>
    <dbReference type="NCBI Taxonomy" id="70448"/>
    <lineage>
        <taxon>Eukaryota</taxon>
        <taxon>Viridiplantae</taxon>
        <taxon>Chlorophyta</taxon>
        <taxon>Mamiellophyceae</taxon>
        <taxon>Mamiellales</taxon>
        <taxon>Bathycoccaceae</taxon>
        <taxon>Ostreococcus</taxon>
    </lineage>
</organism>
<reference evidence="3" key="1">
    <citation type="journal article" date="2006" name="Proc. Natl. Acad. Sci. U.S.A.">
        <title>Genome analysis of the smallest free-living eukaryote Ostreococcus tauri unveils many unique features.</title>
        <authorList>
            <person name="Derelle E."/>
            <person name="Ferraz C."/>
            <person name="Rombauts S."/>
            <person name="Rouze P."/>
            <person name="Worden A.Z."/>
            <person name="Robbens S."/>
            <person name="Partensky F."/>
            <person name="Degroeve S."/>
            <person name="Echeynie S."/>
            <person name="Cooke R."/>
            <person name="Saeys Y."/>
            <person name="Wuyts J."/>
            <person name="Jabbari K."/>
            <person name="Bowler C."/>
            <person name="Panaud O."/>
            <person name="Piegu B."/>
            <person name="Ball S.G."/>
            <person name="Ral J.-P."/>
            <person name="Bouget F.-Y."/>
            <person name="Piganeau G."/>
            <person name="De Baets B."/>
            <person name="Picard A."/>
            <person name="Delseny M."/>
            <person name="Demaille J."/>
            <person name="Van de Peer Y."/>
            <person name="Moreau H."/>
        </authorList>
    </citation>
    <scope>NUCLEOTIDE SEQUENCE [LARGE SCALE GENOMIC DNA]</scope>
    <source>
        <strain evidence="3">OTTH 0595 / CCAP 157/2 / RCC745</strain>
    </source>
</reference>
<dbReference type="OrthoDB" id="10610058at2759"/>
<feature type="region of interest" description="Disordered" evidence="1">
    <location>
        <begin position="211"/>
        <end position="259"/>
    </location>
</feature>
<feature type="region of interest" description="Disordered" evidence="1">
    <location>
        <begin position="330"/>
        <end position="363"/>
    </location>
</feature>
<accession>A0A090MCF2</accession>